<dbReference type="Proteomes" id="UP001163096">
    <property type="component" value="Chromosome"/>
</dbReference>
<evidence type="ECO:0000256" key="2">
    <source>
        <dbReference type="ARBA" id="ARBA00022692"/>
    </source>
</evidence>
<dbReference type="Pfam" id="PF04893">
    <property type="entry name" value="Yip1"/>
    <property type="match status" value="1"/>
</dbReference>
<evidence type="ECO:0000256" key="3">
    <source>
        <dbReference type="ARBA" id="ARBA00022989"/>
    </source>
</evidence>
<accession>A0A9X9T696</accession>
<evidence type="ECO:0000259" key="6">
    <source>
        <dbReference type="Pfam" id="PF04893"/>
    </source>
</evidence>
<name>A0A9X9T696_METOG</name>
<keyword evidence="2 5" id="KW-0812">Transmembrane</keyword>
<dbReference type="InterPro" id="IPR006977">
    <property type="entry name" value="Yip1_dom"/>
</dbReference>
<feature type="transmembrane region" description="Helical" evidence="5">
    <location>
        <begin position="88"/>
        <end position="114"/>
    </location>
</feature>
<keyword evidence="8" id="KW-1185">Reference proteome</keyword>
<organism evidence="7 8">
    <name type="scientific">Methanogenium organophilum</name>
    <dbReference type="NCBI Taxonomy" id="2199"/>
    <lineage>
        <taxon>Archaea</taxon>
        <taxon>Methanobacteriati</taxon>
        <taxon>Methanobacteriota</taxon>
        <taxon>Stenosarchaea group</taxon>
        <taxon>Methanomicrobia</taxon>
        <taxon>Methanomicrobiales</taxon>
        <taxon>Methanomicrobiaceae</taxon>
        <taxon>Methanogenium</taxon>
    </lineage>
</organism>
<evidence type="ECO:0000313" key="8">
    <source>
        <dbReference type="Proteomes" id="UP001163096"/>
    </source>
</evidence>
<keyword evidence="4 5" id="KW-0472">Membrane</keyword>
<evidence type="ECO:0000256" key="5">
    <source>
        <dbReference type="SAM" id="Phobius"/>
    </source>
</evidence>
<dbReference type="KEGG" id="mou:OU421_06940"/>
<proteinExistence type="predicted"/>
<feature type="transmembrane region" description="Helical" evidence="5">
    <location>
        <begin position="34"/>
        <end position="57"/>
    </location>
</feature>
<evidence type="ECO:0000256" key="1">
    <source>
        <dbReference type="ARBA" id="ARBA00004141"/>
    </source>
</evidence>
<feature type="transmembrane region" description="Helical" evidence="5">
    <location>
        <begin position="63"/>
        <end position="81"/>
    </location>
</feature>
<dbReference type="EMBL" id="CP113361">
    <property type="protein sequence ID" value="WAI00173.1"/>
    <property type="molecule type" value="Genomic_DNA"/>
</dbReference>
<feature type="transmembrane region" description="Helical" evidence="5">
    <location>
        <begin position="134"/>
        <end position="157"/>
    </location>
</feature>
<dbReference type="RefSeq" id="WP_268185346.1">
    <property type="nucleotide sequence ID" value="NZ_CP113361.1"/>
</dbReference>
<evidence type="ECO:0000313" key="7">
    <source>
        <dbReference type="EMBL" id="WAI00173.1"/>
    </source>
</evidence>
<dbReference type="GO" id="GO:0016020">
    <property type="term" value="C:membrane"/>
    <property type="evidence" value="ECO:0007669"/>
    <property type="project" value="UniProtKB-SubCell"/>
</dbReference>
<dbReference type="GeneID" id="76834824"/>
<keyword evidence="3 5" id="KW-1133">Transmembrane helix</keyword>
<dbReference type="AlphaFoldDB" id="A0A9X9T696"/>
<feature type="transmembrane region" description="Helical" evidence="5">
    <location>
        <begin position="169"/>
        <end position="194"/>
    </location>
</feature>
<gene>
    <name evidence="7" type="ORF">OU421_06940</name>
</gene>
<sequence>MSTGFLDKVKGFLLDPTQTLVAHRDESFGDAMRYFILFLVIYGVLTGVVLGLLMGMLGGMAGAQAGMGALGAGGLAALGVLGMVIASIIFIIIFGVIALFIGGVLLHIFVYIAGGRKGLTTTVRAVIYSLTPNLIFGWIPLIGFVAGFWTLALEILAIKELHEISTTRAFIAVFLPAILLAVIAFFILAALVAVTPATTYY</sequence>
<feature type="domain" description="Yip1" evidence="6">
    <location>
        <begin position="11"/>
        <end position="185"/>
    </location>
</feature>
<evidence type="ECO:0000256" key="4">
    <source>
        <dbReference type="ARBA" id="ARBA00023136"/>
    </source>
</evidence>
<protein>
    <submittedName>
        <fullName evidence="7">YIP1 family protein</fullName>
    </submittedName>
</protein>
<reference evidence="7" key="1">
    <citation type="submission" date="2022-11" db="EMBL/GenBank/DDBJ databases">
        <title>Complete genome sequence of Methanogenium organophilum DSM 3596.</title>
        <authorList>
            <person name="Chen S.-C."/>
            <person name="Lai S.-J."/>
            <person name="You Y.-T."/>
        </authorList>
    </citation>
    <scope>NUCLEOTIDE SEQUENCE</scope>
    <source>
        <strain evidence="7">DSM 3596</strain>
    </source>
</reference>
<comment type="subcellular location">
    <subcellularLocation>
        <location evidence="1">Membrane</location>
        <topology evidence="1">Multi-pass membrane protein</topology>
    </subcellularLocation>
</comment>